<dbReference type="PROSITE" id="PS50994">
    <property type="entry name" value="INTEGRASE"/>
    <property type="match status" value="1"/>
</dbReference>
<dbReference type="Proteomes" id="UP000515160">
    <property type="component" value="Chromosome 2L"/>
</dbReference>
<evidence type="ECO:0000313" key="2">
    <source>
        <dbReference type="Proteomes" id="UP000515160"/>
    </source>
</evidence>
<evidence type="ECO:0000259" key="1">
    <source>
        <dbReference type="PROSITE" id="PS50994"/>
    </source>
</evidence>
<dbReference type="GO" id="GO:0003676">
    <property type="term" value="F:nucleic acid binding"/>
    <property type="evidence" value="ECO:0007669"/>
    <property type="project" value="InterPro"/>
</dbReference>
<dbReference type="InterPro" id="IPR040676">
    <property type="entry name" value="DUF5641"/>
</dbReference>
<dbReference type="InterPro" id="IPR036397">
    <property type="entry name" value="RNaseH_sf"/>
</dbReference>
<name>A0A9C6WCQ9_DROAB</name>
<dbReference type="Gene3D" id="3.30.420.10">
    <property type="entry name" value="Ribonuclease H-like superfamily/Ribonuclease H"/>
    <property type="match status" value="1"/>
</dbReference>
<gene>
    <name evidence="3" type="primary">LOC127565097</name>
</gene>
<dbReference type="RefSeq" id="XP_051858163.1">
    <property type="nucleotide sequence ID" value="XM_052002203.1"/>
</dbReference>
<accession>A0A9C6WCQ9</accession>
<sequence>MNSFIARRGVPLRMYSDNATNFVGTNNVLKELQMEFTKQQEKLQLFASEMGMEWHFIPPRAPHFGGLWEAAVKSAKHLLVRQMANASLTESEVRAHLADVEAILNSRPLTPLSSDPNDGEALTPGHLLIGQAIRSLPQGSVPDRPNKDLTYLRRWQMLSTLRQRFWLAWSKDYIHNLQIRTKWKSPQPGLEVGCLVLVHEDNTPPQRWITGRVAGVTRGTDGQIRVAEIRTGTGTFKRPIHKLARLPVI</sequence>
<organism evidence="2 3">
    <name type="scientific">Drosophila albomicans</name>
    <name type="common">Fruit fly</name>
    <dbReference type="NCBI Taxonomy" id="7291"/>
    <lineage>
        <taxon>Eukaryota</taxon>
        <taxon>Metazoa</taxon>
        <taxon>Ecdysozoa</taxon>
        <taxon>Arthropoda</taxon>
        <taxon>Hexapoda</taxon>
        <taxon>Insecta</taxon>
        <taxon>Pterygota</taxon>
        <taxon>Neoptera</taxon>
        <taxon>Endopterygota</taxon>
        <taxon>Diptera</taxon>
        <taxon>Brachycera</taxon>
        <taxon>Muscomorpha</taxon>
        <taxon>Ephydroidea</taxon>
        <taxon>Drosophilidae</taxon>
        <taxon>Drosophila</taxon>
    </lineage>
</organism>
<dbReference type="OrthoDB" id="8061911at2759"/>
<dbReference type="InterPro" id="IPR001584">
    <property type="entry name" value="Integrase_cat-core"/>
</dbReference>
<feature type="domain" description="Integrase catalytic" evidence="1">
    <location>
        <begin position="1"/>
        <end position="132"/>
    </location>
</feature>
<dbReference type="AlphaFoldDB" id="A0A9C6WCQ9"/>
<protein>
    <submittedName>
        <fullName evidence="3">Uncharacterized protein LOC127565097</fullName>
    </submittedName>
</protein>
<dbReference type="PANTHER" id="PTHR47331">
    <property type="entry name" value="PHD-TYPE DOMAIN-CONTAINING PROTEIN"/>
    <property type="match status" value="1"/>
</dbReference>
<dbReference type="SUPFAM" id="SSF53098">
    <property type="entry name" value="Ribonuclease H-like"/>
    <property type="match status" value="1"/>
</dbReference>
<dbReference type="InterPro" id="IPR012337">
    <property type="entry name" value="RNaseH-like_sf"/>
</dbReference>
<dbReference type="GO" id="GO:0015074">
    <property type="term" value="P:DNA integration"/>
    <property type="evidence" value="ECO:0007669"/>
    <property type="project" value="InterPro"/>
</dbReference>
<reference evidence="3" key="1">
    <citation type="submission" date="2025-08" db="UniProtKB">
        <authorList>
            <consortium name="RefSeq"/>
        </authorList>
    </citation>
    <scope>IDENTIFICATION</scope>
    <source>
        <strain evidence="3">15112-1751.03</strain>
        <tissue evidence="3">Whole Adult</tissue>
    </source>
</reference>
<dbReference type="GeneID" id="127565097"/>
<keyword evidence="2" id="KW-1185">Reference proteome</keyword>
<dbReference type="Pfam" id="PF18701">
    <property type="entry name" value="DUF5641"/>
    <property type="match status" value="1"/>
</dbReference>
<proteinExistence type="predicted"/>
<evidence type="ECO:0000313" key="3">
    <source>
        <dbReference type="RefSeq" id="XP_051858163.1"/>
    </source>
</evidence>